<dbReference type="EMBL" id="CP001700">
    <property type="protein sequence ID" value="ACU72460.1"/>
    <property type="molecule type" value="Genomic_DNA"/>
</dbReference>
<dbReference type="PANTHER" id="PTHR42718:SF39">
    <property type="entry name" value="ACTINORHODIN TRANSPORTER-RELATED"/>
    <property type="match status" value="1"/>
</dbReference>
<keyword evidence="2" id="KW-0813">Transport</keyword>
<feature type="transmembrane region" description="Helical" evidence="7">
    <location>
        <begin position="101"/>
        <end position="121"/>
    </location>
</feature>
<feature type="transmembrane region" description="Helical" evidence="7">
    <location>
        <begin position="362"/>
        <end position="382"/>
    </location>
</feature>
<evidence type="ECO:0000313" key="10">
    <source>
        <dbReference type="Proteomes" id="UP000000851"/>
    </source>
</evidence>
<dbReference type="HOGENOM" id="CLU_000960_28_2_11"/>
<dbReference type="GO" id="GO:0022857">
    <property type="term" value="F:transmembrane transporter activity"/>
    <property type="evidence" value="ECO:0007669"/>
    <property type="project" value="InterPro"/>
</dbReference>
<keyword evidence="4 7" id="KW-0812">Transmembrane</keyword>
<feature type="transmembrane region" description="Helical" evidence="7">
    <location>
        <begin position="34"/>
        <end position="54"/>
    </location>
</feature>
<feature type="transmembrane region" description="Helical" evidence="7">
    <location>
        <begin position="225"/>
        <end position="242"/>
    </location>
</feature>
<evidence type="ECO:0000256" key="6">
    <source>
        <dbReference type="ARBA" id="ARBA00023136"/>
    </source>
</evidence>
<feature type="transmembrane region" description="Helical" evidence="7">
    <location>
        <begin position="543"/>
        <end position="568"/>
    </location>
</feature>
<evidence type="ECO:0000256" key="4">
    <source>
        <dbReference type="ARBA" id="ARBA00022692"/>
    </source>
</evidence>
<dbReference type="InterPro" id="IPR020846">
    <property type="entry name" value="MFS_dom"/>
</dbReference>
<dbReference type="Gene3D" id="1.20.1250.20">
    <property type="entry name" value="MFS general substrate transporter like domains"/>
    <property type="match status" value="1"/>
</dbReference>
<reference evidence="9 10" key="1">
    <citation type="journal article" date="2009" name="Stand. Genomic Sci.">
        <title>Complete genome sequence of Catenulispora acidiphila type strain (ID 139908).</title>
        <authorList>
            <person name="Copeland A."/>
            <person name="Lapidus A."/>
            <person name="Glavina Del Rio T."/>
            <person name="Nolan M."/>
            <person name="Lucas S."/>
            <person name="Chen F."/>
            <person name="Tice H."/>
            <person name="Cheng J.F."/>
            <person name="Bruce D."/>
            <person name="Goodwin L."/>
            <person name="Pitluck S."/>
            <person name="Mikhailova N."/>
            <person name="Pati A."/>
            <person name="Ivanova N."/>
            <person name="Mavromatis K."/>
            <person name="Chen A."/>
            <person name="Palaniappan K."/>
            <person name="Chain P."/>
            <person name="Land M."/>
            <person name="Hauser L."/>
            <person name="Chang Y.J."/>
            <person name="Jeffries C.D."/>
            <person name="Chertkov O."/>
            <person name="Brettin T."/>
            <person name="Detter J.C."/>
            <person name="Han C."/>
            <person name="Ali Z."/>
            <person name="Tindall B.J."/>
            <person name="Goker M."/>
            <person name="Bristow J."/>
            <person name="Eisen J.A."/>
            <person name="Markowitz V."/>
            <person name="Hugenholtz P."/>
            <person name="Kyrpides N.C."/>
            <person name="Klenk H.P."/>
        </authorList>
    </citation>
    <scope>NUCLEOTIDE SEQUENCE [LARGE SCALE GENOMIC DNA]</scope>
    <source>
        <strain evidence="10">DSM 44928 / JCM 14897 / NBRC 102108 / NRRL B-24433 / ID139908</strain>
    </source>
</reference>
<dbReference type="InParanoid" id="C7QAG1"/>
<protein>
    <submittedName>
        <fullName evidence="9">Drug resistance transporter, EmrB/QacA subfamily</fullName>
    </submittedName>
</protein>
<keyword evidence="6 7" id="KW-0472">Membrane</keyword>
<dbReference type="Gene3D" id="1.20.1720.10">
    <property type="entry name" value="Multidrug resistance protein D"/>
    <property type="match status" value="1"/>
</dbReference>
<evidence type="ECO:0000256" key="5">
    <source>
        <dbReference type="ARBA" id="ARBA00022989"/>
    </source>
</evidence>
<feature type="transmembrane region" description="Helical" evidence="7">
    <location>
        <begin position="195"/>
        <end position="213"/>
    </location>
</feature>
<feature type="transmembrane region" description="Helical" evidence="7">
    <location>
        <begin position="127"/>
        <end position="148"/>
    </location>
</feature>
<dbReference type="SUPFAM" id="SSF103473">
    <property type="entry name" value="MFS general substrate transporter"/>
    <property type="match status" value="1"/>
</dbReference>
<dbReference type="CDD" id="cd17321">
    <property type="entry name" value="MFS_MMR_MDR_like"/>
    <property type="match status" value="1"/>
</dbReference>
<dbReference type="PANTHER" id="PTHR42718">
    <property type="entry name" value="MAJOR FACILITATOR SUPERFAMILY MULTIDRUG TRANSPORTER MFSC"/>
    <property type="match status" value="1"/>
</dbReference>
<name>C7QAG1_CATAD</name>
<feature type="domain" description="Major facilitator superfamily (MFS) profile" evidence="8">
    <location>
        <begin position="36"/>
        <end position="572"/>
    </location>
</feature>
<dbReference type="InterPro" id="IPR011701">
    <property type="entry name" value="MFS"/>
</dbReference>
<feature type="transmembrane region" description="Helical" evidence="7">
    <location>
        <begin position="74"/>
        <end position="94"/>
    </location>
</feature>
<feature type="transmembrane region" description="Helical" evidence="7">
    <location>
        <begin position="160"/>
        <end position="183"/>
    </location>
</feature>
<keyword evidence="3" id="KW-1003">Cell membrane</keyword>
<organism evidence="9 10">
    <name type="scientific">Catenulispora acidiphila (strain DSM 44928 / JCM 14897 / NBRC 102108 / NRRL B-24433 / ID139908)</name>
    <dbReference type="NCBI Taxonomy" id="479433"/>
    <lineage>
        <taxon>Bacteria</taxon>
        <taxon>Bacillati</taxon>
        <taxon>Actinomycetota</taxon>
        <taxon>Actinomycetes</taxon>
        <taxon>Catenulisporales</taxon>
        <taxon>Catenulisporaceae</taxon>
        <taxon>Catenulispora</taxon>
    </lineage>
</organism>
<dbReference type="PROSITE" id="PS50850">
    <property type="entry name" value="MFS"/>
    <property type="match status" value="1"/>
</dbReference>
<evidence type="ECO:0000313" key="9">
    <source>
        <dbReference type="EMBL" id="ACU72460.1"/>
    </source>
</evidence>
<feature type="transmembrane region" description="Helical" evidence="7">
    <location>
        <begin position="332"/>
        <end position="355"/>
    </location>
</feature>
<dbReference type="Pfam" id="PF07690">
    <property type="entry name" value="MFS_1"/>
    <property type="match status" value="1"/>
</dbReference>
<dbReference type="GO" id="GO:0005886">
    <property type="term" value="C:plasma membrane"/>
    <property type="evidence" value="ECO:0007669"/>
    <property type="project" value="UniProtKB-SubCell"/>
</dbReference>
<evidence type="ECO:0000256" key="7">
    <source>
        <dbReference type="SAM" id="Phobius"/>
    </source>
</evidence>
<dbReference type="AlphaFoldDB" id="C7QAG1"/>
<keyword evidence="10" id="KW-1185">Reference proteome</keyword>
<dbReference type="RefSeq" id="WP_015792189.1">
    <property type="nucleotide sequence ID" value="NC_013131.1"/>
</dbReference>
<dbReference type="eggNOG" id="COG0477">
    <property type="taxonomic scope" value="Bacteria"/>
</dbReference>
<feature type="transmembrane region" description="Helical" evidence="7">
    <location>
        <begin position="428"/>
        <end position="451"/>
    </location>
</feature>
<comment type="subcellular location">
    <subcellularLocation>
        <location evidence="1">Cell membrane</location>
        <topology evidence="1">Multi-pass membrane protein</topology>
    </subcellularLocation>
</comment>
<dbReference type="InterPro" id="IPR004638">
    <property type="entry name" value="EmrB-like"/>
</dbReference>
<evidence type="ECO:0000256" key="2">
    <source>
        <dbReference type="ARBA" id="ARBA00022448"/>
    </source>
</evidence>
<dbReference type="Proteomes" id="UP000000851">
    <property type="component" value="Chromosome"/>
</dbReference>
<proteinExistence type="predicted"/>
<evidence type="ECO:0000256" key="3">
    <source>
        <dbReference type="ARBA" id="ARBA00022475"/>
    </source>
</evidence>
<dbReference type="STRING" id="479433.Caci_3555"/>
<feature type="transmembrane region" description="Helical" evidence="7">
    <location>
        <begin position="300"/>
        <end position="320"/>
    </location>
</feature>
<gene>
    <name evidence="9" type="ordered locus">Caci_3555</name>
</gene>
<accession>C7QAG1</accession>
<dbReference type="PRINTS" id="PR01036">
    <property type="entry name" value="TCRTETB"/>
</dbReference>
<sequence>MVHDTHAPPNPSDPAKSVQGAPLQDWSHLDPKRWLALAVILIAAFMDLLDATIVNVAIPSMQDNLHARYSDIEWIVAAYALSFAAMLITGGRLGDIFGRKLIFMVGVLGFTASSVLCGLAQTPGELIGARFAQGAMAGLMVPQVLSIIHVTFPPNERGKVFGMFGGIVGSASVFGPILGGLLVQWNVNNLHWRPIFLVNLPVGLLALIPAYFVIRESKSPTAPRLDLFGMVLAIAAVVLVAYPLTEGRSDGWPLSGYLMMAAAAPVLIVFVLYERWRTGRAGSPLVVLSLFRQRSFDAGLSVWLIFNVALSGFFLVWTLYMQIGLGWTPIHSGLTGIIFAFGAAPAAGASVQVLTPKFGRKVLMAGALLNAAGFAVFIYMAAHFGTKITTWEMIPPLLVAGVGFGLVVAPITDLVLSDVPTADAGSASGVFSTVQQVGAALGIALIGVIFFSQLNTQSHKAVDAVTPKLRSTLSAAGLPGPAVDGVVADFGTCIRDRSAATDPTSVPPSCQKNPVQMGVDPATAGQVTAILTTSSQSAAGEDFWRGFGVTLVWMIGDLLLVFLGMFALPKKVREIDPAEKAWA</sequence>
<dbReference type="InterPro" id="IPR036259">
    <property type="entry name" value="MFS_trans_sf"/>
</dbReference>
<evidence type="ECO:0000256" key="1">
    <source>
        <dbReference type="ARBA" id="ARBA00004651"/>
    </source>
</evidence>
<feature type="transmembrane region" description="Helical" evidence="7">
    <location>
        <begin position="254"/>
        <end position="273"/>
    </location>
</feature>
<keyword evidence="5 7" id="KW-1133">Transmembrane helix</keyword>
<dbReference type="NCBIfam" id="TIGR00711">
    <property type="entry name" value="efflux_EmrB"/>
    <property type="match status" value="1"/>
</dbReference>
<evidence type="ECO:0000259" key="8">
    <source>
        <dbReference type="PROSITE" id="PS50850"/>
    </source>
</evidence>
<feature type="transmembrane region" description="Helical" evidence="7">
    <location>
        <begin position="394"/>
        <end position="416"/>
    </location>
</feature>
<dbReference type="KEGG" id="cai:Caci_3555"/>